<proteinExistence type="predicted"/>
<reference evidence="1" key="2">
    <citation type="journal article" date="2008" name="Genome Biol.">
        <title>Improved genome assembly and evidence-based global gene model set for the chordate Ciona intestinalis: new insight into intron and operon populations.</title>
        <authorList>
            <person name="Satou Y."/>
            <person name="Mineta K."/>
            <person name="Ogasawara M."/>
            <person name="Sasakura Y."/>
            <person name="Shoguchi E."/>
            <person name="Ueno K."/>
            <person name="Yamada L."/>
            <person name="Matsumoto J."/>
            <person name="Wasserscheid J."/>
            <person name="Dewar K."/>
            <person name="Wiley G.B."/>
            <person name="Macmil S.L."/>
            <person name="Roe B.A."/>
            <person name="Zeller R.W."/>
            <person name="Hastings K.E."/>
            <person name="Lemaire P."/>
            <person name="Lindquist E."/>
            <person name="Endo T."/>
            <person name="Hotta K."/>
            <person name="Inaba K."/>
        </authorList>
    </citation>
    <scope>NUCLEOTIDE SEQUENCE [LARGE SCALE GENOMIC DNA]</scope>
    <source>
        <strain evidence="1">wild type</strain>
    </source>
</reference>
<sequence>MGLKVLKTKLRYLLSLRRQTFNLLVFMKVKQDYSEIKKEALELGQLQREMALAFQQQLLSTVQKLQGLTDNQSLSKNSTEATDAAIESLVEQSNVAENLTNKLKKL</sequence>
<dbReference type="EMBL" id="EAAA01000053">
    <property type="status" value="NOT_ANNOTATED_CDS"/>
    <property type="molecule type" value="Genomic_DNA"/>
</dbReference>
<evidence type="ECO:0000313" key="1">
    <source>
        <dbReference type="Ensembl" id="ENSCINP00000031104.1"/>
    </source>
</evidence>
<dbReference type="InParanoid" id="H2XN71"/>
<dbReference type="Gene3D" id="6.10.250.1380">
    <property type="match status" value="1"/>
</dbReference>
<dbReference type="GeneTree" id="ENSGT00390000003767"/>
<dbReference type="Proteomes" id="UP000008144">
    <property type="component" value="Chromosome 1"/>
</dbReference>
<reference evidence="1" key="4">
    <citation type="submission" date="2025-09" db="UniProtKB">
        <authorList>
            <consortium name="Ensembl"/>
        </authorList>
    </citation>
    <scope>IDENTIFICATION</scope>
</reference>
<accession>H2XN71</accession>
<protein>
    <submittedName>
        <fullName evidence="1">Uncharacterized protein</fullName>
    </submittedName>
</protein>
<reference evidence="2" key="1">
    <citation type="journal article" date="2002" name="Science">
        <title>The draft genome of Ciona intestinalis: insights into chordate and vertebrate origins.</title>
        <authorList>
            <person name="Dehal P."/>
            <person name="Satou Y."/>
            <person name="Campbell R.K."/>
            <person name="Chapman J."/>
            <person name="Degnan B."/>
            <person name="De Tomaso A."/>
            <person name="Davidson B."/>
            <person name="Di Gregorio A."/>
            <person name="Gelpke M."/>
            <person name="Goodstein D.M."/>
            <person name="Harafuji N."/>
            <person name="Hastings K.E."/>
            <person name="Ho I."/>
            <person name="Hotta K."/>
            <person name="Huang W."/>
            <person name="Kawashima T."/>
            <person name="Lemaire P."/>
            <person name="Martinez D."/>
            <person name="Meinertzhagen I.A."/>
            <person name="Necula S."/>
            <person name="Nonaka M."/>
            <person name="Putnam N."/>
            <person name="Rash S."/>
            <person name="Saiga H."/>
            <person name="Satake M."/>
            <person name="Terry A."/>
            <person name="Yamada L."/>
            <person name="Wang H.G."/>
            <person name="Awazu S."/>
            <person name="Azumi K."/>
            <person name="Boore J."/>
            <person name="Branno M."/>
            <person name="Chin-Bow S."/>
            <person name="DeSantis R."/>
            <person name="Doyle S."/>
            <person name="Francino P."/>
            <person name="Keys D.N."/>
            <person name="Haga S."/>
            <person name="Hayashi H."/>
            <person name="Hino K."/>
            <person name="Imai K.S."/>
            <person name="Inaba K."/>
            <person name="Kano S."/>
            <person name="Kobayashi K."/>
            <person name="Kobayashi M."/>
            <person name="Lee B.I."/>
            <person name="Makabe K.W."/>
            <person name="Manohar C."/>
            <person name="Matassi G."/>
            <person name="Medina M."/>
            <person name="Mochizuki Y."/>
            <person name="Mount S."/>
            <person name="Morishita T."/>
            <person name="Miura S."/>
            <person name="Nakayama A."/>
            <person name="Nishizaka S."/>
            <person name="Nomoto H."/>
            <person name="Ohta F."/>
            <person name="Oishi K."/>
            <person name="Rigoutsos I."/>
            <person name="Sano M."/>
            <person name="Sasaki A."/>
            <person name="Sasakura Y."/>
            <person name="Shoguchi E."/>
            <person name="Shin-i T."/>
            <person name="Spagnuolo A."/>
            <person name="Stainier D."/>
            <person name="Suzuki M.M."/>
            <person name="Tassy O."/>
            <person name="Takatori N."/>
            <person name="Tokuoka M."/>
            <person name="Yagi K."/>
            <person name="Yoshizaki F."/>
            <person name="Wada S."/>
            <person name="Zhang C."/>
            <person name="Hyatt P.D."/>
            <person name="Larimer F."/>
            <person name="Detter C."/>
            <person name="Doggett N."/>
            <person name="Glavina T."/>
            <person name="Hawkins T."/>
            <person name="Richardson P."/>
            <person name="Lucas S."/>
            <person name="Kohara Y."/>
            <person name="Levine M."/>
            <person name="Satoh N."/>
            <person name="Rokhsar D.S."/>
        </authorList>
    </citation>
    <scope>NUCLEOTIDE SEQUENCE [LARGE SCALE GENOMIC DNA]</scope>
</reference>
<evidence type="ECO:0000313" key="2">
    <source>
        <dbReference type="Proteomes" id="UP000008144"/>
    </source>
</evidence>
<dbReference type="EMBL" id="EAAA01000052">
    <property type="status" value="NOT_ANNOTATED_CDS"/>
    <property type="molecule type" value="Genomic_DNA"/>
</dbReference>
<dbReference type="AlphaFoldDB" id="H2XN71"/>
<name>H2XN71_CIOIN</name>
<dbReference type="HOGENOM" id="CLU_2222267_0_0_1"/>
<keyword evidence="2" id="KW-1185">Reference proteome</keyword>
<reference evidence="1" key="3">
    <citation type="submission" date="2025-08" db="UniProtKB">
        <authorList>
            <consortium name="Ensembl"/>
        </authorList>
    </citation>
    <scope>IDENTIFICATION</scope>
</reference>
<organism evidence="1 2">
    <name type="scientific">Ciona intestinalis</name>
    <name type="common">Transparent sea squirt</name>
    <name type="synonym">Ascidia intestinalis</name>
    <dbReference type="NCBI Taxonomy" id="7719"/>
    <lineage>
        <taxon>Eukaryota</taxon>
        <taxon>Metazoa</taxon>
        <taxon>Chordata</taxon>
        <taxon>Tunicata</taxon>
        <taxon>Ascidiacea</taxon>
        <taxon>Phlebobranchia</taxon>
        <taxon>Cionidae</taxon>
        <taxon>Ciona</taxon>
    </lineage>
</organism>
<dbReference type="Ensembl" id="ENSCINT00000030359.1">
    <property type="protein sequence ID" value="ENSCINP00000031104.1"/>
    <property type="gene ID" value="ENSCING00000017972.1"/>
</dbReference>